<gene>
    <name evidence="1" type="ORF">GGX14DRAFT_596831</name>
</gene>
<organism evidence="1 2">
    <name type="scientific">Mycena pura</name>
    <dbReference type="NCBI Taxonomy" id="153505"/>
    <lineage>
        <taxon>Eukaryota</taxon>
        <taxon>Fungi</taxon>
        <taxon>Dikarya</taxon>
        <taxon>Basidiomycota</taxon>
        <taxon>Agaricomycotina</taxon>
        <taxon>Agaricomycetes</taxon>
        <taxon>Agaricomycetidae</taxon>
        <taxon>Agaricales</taxon>
        <taxon>Marasmiineae</taxon>
        <taxon>Mycenaceae</taxon>
        <taxon>Mycena</taxon>
    </lineage>
</organism>
<comment type="caution">
    <text evidence="1">The sequence shown here is derived from an EMBL/GenBank/DDBJ whole genome shotgun (WGS) entry which is preliminary data.</text>
</comment>
<dbReference type="Proteomes" id="UP001219525">
    <property type="component" value="Unassembled WGS sequence"/>
</dbReference>
<dbReference type="Gene3D" id="2.60.120.650">
    <property type="entry name" value="Cupin"/>
    <property type="match status" value="1"/>
</dbReference>
<dbReference type="EMBL" id="JARJCW010000127">
    <property type="protein sequence ID" value="KAJ7191872.1"/>
    <property type="molecule type" value="Genomic_DNA"/>
</dbReference>
<protein>
    <submittedName>
        <fullName evidence="1">Uncharacterized protein</fullName>
    </submittedName>
</protein>
<dbReference type="AlphaFoldDB" id="A0AAD6Y2W5"/>
<proteinExistence type="predicted"/>
<keyword evidence="2" id="KW-1185">Reference proteome</keyword>
<sequence length="539" mass="60180">MWNLAVAVNPANAWVAAAAALWQHEPLNFYTPVKDKVSKVFEFLCSLPARIPTLETFPVTHIGPALTSANVLEDLRHLTGYNVPYSELSGGYSNKELPGEEVLELVSQSELRTPWRNGQRVVALFDLSPLSNTGLRSCKLDLEKIASSCLLPNTIFNNFDFAYGNELGKAFPEKSEWQLKKQGKDLFTSACWVPTGWFTDIHADRSTLSQLIIHHDGEKIWLTWPVTRENLDWFDLHFPSGPTGHHLVLEALGKLRGLHMVHADHPCAFILPPFTLHCVITMRTSSHSGAFFAHADHWATGVTFVRYLSKMSNTHWDLIPDDTNAIEGSHAADNRLNNTNHTFLEATLLRHRSDAQEARIIKASLDSQMAENGNNSIRDRFSAQLGRHARSRAKKAEKAADPAMLKSQLKAKEQEIFELRAQLLRNSQASIVHSSSAQDAAVAGSSRASSQPQPIDVDTFYADPTPQTPVRNSLRASAASVIQQISPFNWKAALDPDIMHLTFAEIAEVTPSRLVRKRGKARRRELFPEAWELKDLSSP</sequence>
<name>A0AAD6Y2W5_9AGAR</name>
<evidence type="ECO:0000313" key="1">
    <source>
        <dbReference type="EMBL" id="KAJ7191872.1"/>
    </source>
</evidence>
<evidence type="ECO:0000313" key="2">
    <source>
        <dbReference type="Proteomes" id="UP001219525"/>
    </source>
</evidence>
<reference evidence="1" key="1">
    <citation type="submission" date="2023-03" db="EMBL/GenBank/DDBJ databases">
        <title>Massive genome expansion in bonnet fungi (Mycena s.s.) driven by repeated elements and novel gene families across ecological guilds.</title>
        <authorList>
            <consortium name="Lawrence Berkeley National Laboratory"/>
            <person name="Harder C.B."/>
            <person name="Miyauchi S."/>
            <person name="Viragh M."/>
            <person name="Kuo A."/>
            <person name="Thoen E."/>
            <person name="Andreopoulos B."/>
            <person name="Lu D."/>
            <person name="Skrede I."/>
            <person name="Drula E."/>
            <person name="Henrissat B."/>
            <person name="Morin E."/>
            <person name="Kohler A."/>
            <person name="Barry K."/>
            <person name="LaButti K."/>
            <person name="Morin E."/>
            <person name="Salamov A."/>
            <person name="Lipzen A."/>
            <person name="Mereny Z."/>
            <person name="Hegedus B."/>
            <person name="Baldrian P."/>
            <person name="Stursova M."/>
            <person name="Weitz H."/>
            <person name="Taylor A."/>
            <person name="Grigoriev I.V."/>
            <person name="Nagy L.G."/>
            <person name="Martin F."/>
            <person name="Kauserud H."/>
        </authorList>
    </citation>
    <scope>NUCLEOTIDE SEQUENCE</scope>
    <source>
        <strain evidence="1">9144</strain>
    </source>
</reference>
<accession>A0AAD6Y2W5</accession>
<dbReference type="CDD" id="cd14686">
    <property type="entry name" value="bZIP"/>
    <property type="match status" value="1"/>
</dbReference>